<name>A0A8X7YUV6_POPTO</name>
<organism evidence="4 5">
    <name type="scientific">Populus tomentosa</name>
    <name type="common">Chinese white poplar</name>
    <dbReference type="NCBI Taxonomy" id="118781"/>
    <lineage>
        <taxon>Eukaryota</taxon>
        <taxon>Viridiplantae</taxon>
        <taxon>Streptophyta</taxon>
        <taxon>Embryophyta</taxon>
        <taxon>Tracheophyta</taxon>
        <taxon>Spermatophyta</taxon>
        <taxon>Magnoliopsida</taxon>
        <taxon>eudicotyledons</taxon>
        <taxon>Gunneridae</taxon>
        <taxon>Pentapetalae</taxon>
        <taxon>rosids</taxon>
        <taxon>fabids</taxon>
        <taxon>Malpighiales</taxon>
        <taxon>Salicaceae</taxon>
        <taxon>Saliceae</taxon>
        <taxon>Populus</taxon>
    </lineage>
</organism>
<dbReference type="PANTHER" id="PTHR48107">
    <property type="entry name" value="NADPH-DEPENDENT ALDEHYDE REDUCTASE-LIKE PROTEIN, CHLOROPLASTIC-RELATED"/>
    <property type="match status" value="1"/>
</dbReference>
<reference evidence="4" key="1">
    <citation type="journal article" date="2020" name="bioRxiv">
        <title>Hybrid origin of Populus tomentosa Carr. identified through genome sequencing and phylogenomic analysis.</title>
        <authorList>
            <person name="An X."/>
            <person name="Gao K."/>
            <person name="Chen Z."/>
            <person name="Li J."/>
            <person name="Yang X."/>
            <person name="Yang X."/>
            <person name="Zhou J."/>
            <person name="Guo T."/>
            <person name="Zhao T."/>
            <person name="Huang S."/>
            <person name="Miao D."/>
            <person name="Khan W.U."/>
            <person name="Rao P."/>
            <person name="Ye M."/>
            <person name="Lei B."/>
            <person name="Liao W."/>
            <person name="Wang J."/>
            <person name="Ji L."/>
            <person name="Li Y."/>
            <person name="Guo B."/>
            <person name="Mustafa N.S."/>
            <person name="Li S."/>
            <person name="Yun Q."/>
            <person name="Keller S.R."/>
            <person name="Mao J."/>
            <person name="Zhang R."/>
            <person name="Strauss S.H."/>
        </authorList>
    </citation>
    <scope>NUCLEOTIDE SEQUENCE</scope>
    <source>
        <strain evidence="4">GM15</strain>
        <tissue evidence="4">Leaf</tissue>
    </source>
</reference>
<evidence type="ECO:0000313" key="4">
    <source>
        <dbReference type="EMBL" id="KAG6757511.1"/>
    </source>
</evidence>
<comment type="similarity">
    <text evidence="1">Belongs to the short-chain dehydrogenases/reductases (SDR) family.</text>
</comment>
<dbReference type="PROSITE" id="PS00061">
    <property type="entry name" value="ADH_SHORT"/>
    <property type="match status" value="1"/>
</dbReference>
<keyword evidence="2" id="KW-0560">Oxidoreductase</keyword>
<evidence type="ECO:0000256" key="1">
    <source>
        <dbReference type="ARBA" id="ARBA00006484"/>
    </source>
</evidence>
<dbReference type="InterPro" id="IPR020904">
    <property type="entry name" value="Sc_DH/Rdtase_CS"/>
</dbReference>
<keyword evidence="5" id="KW-1185">Reference proteome</keyword>
<evidence type="ECO:0000313" key="5">
    <source>
        <dbReference type="Proteomes" id="UP000886885"/>
    </source>
</evidence>
<feature type="region of interest" description="Disordered" evidence="3">
    <location>
        <begin position="1"/>
        <end position="24"/>
    </location>
</feature>
<dbReference type="AlphaFoldDB" id="A0A8X7YUV6"/>
<dbReference type="OrthoDB" id="47007at2759"/>
<dbReference type="EMBL" id="JAAWWB010000020">
    <property type="protein sequence ID" value="KAG6757511.1"/>
    <property type="molecule type" value="Genomic_DNA"/>
</dbReference>
<dbReference type="FunFam" id="3.40.50.720:FF:000084">
    <property type="entry name" value="Short-chain dehydrogenase reductase"/>
    <property type="match status" value="1"/>
</dbReference>
<evidence type="ECO:0000256" key="3">
    <source>
        <dbReference type="SAM" id="MobiDB-lite"/>
    </source>
</evidence>
<dbReference type="InterPro" id="IPR002347">
    <property type="entry name" value="SDR_fam"/>
</dbReference>
<dbReference type="PANTHER" id="PTHR48107:SF28">
    <property type="entry name" value="CHAIN DEHYDROGENASE, PUTATIVE-RELATED"/>
    <property type="match status" value="1"/>
</dbReference>
<dbReference type="GO" id="GO:0016614">
    <property type="term" value="F:oxidoreductase activity, acting on CH-OH group of donors"/>
    <property type="evidence" value="ECO:0007669"/>
    <property type="project" value="UniProtKB-ARBA"/>
</dbReference>
<proteinExistence type="inferred from homology"/>
<accession>A0A8X7YUV6</accession>
<protein>
    <submittedName>
        <fullName evidence="4">Uncharacterized protein</fullName>
    </submittedName>
</protein>
<evidence type="ECO:0000256" key="2">
    <source>
        <dbReference type="ARBA" id="ARBA00023002"/>
    </source>
</evidence>
<comment type="caution">
    <text evidence="4">The sequence shown here is derived from an EMBL/GenBank/DDBJ whole genome shotgun (WGS) entry which is preliminary data.</text>
</comment>
<sequence>MATGKEQFRFPPQTQPQQPGREYLMHPPPQAINPKYQPSNKLHHLNVSDQVAMHCDPLQGKVALVTGGDSGIGRSVCYHFALEGATVAFTYVEGIEDRDKDETLQMLLKAKSNDAKEPIAIATDVKFEENCKKVVDQVVSEFGQIDILVNNAAEQYYVTTIEEITESRLERIFRTNIFSQFFMARHSLKYMKEGSCIINTASANAYTGGSQFLDYSSTKGAIVTFTRGLSQLLISKGIRVNAVSPGPVWTPIQPASLPAEKVASLGSDVPMDRAAQPYEIAPSYVFLASDECSSYFTGQVLHPNGGLIVNA</sequence>
<dbReference type="Proteomes" id="UP000886885">
    <property type="component" value="Chromosome 10D"/>
</dbReference>
<dbReference type="Pfam" id="PF13561">
    <property type="entry name" value="adh_short_C2"/>
    <property type="match status" value="1"/>
</dbReference>
<gene>
    <name evidence="4" type="ORF">POTOM_037823</name>
</gene>